<feature type="transmembrane region" description="Helical" evidence="6">
    <location>
        <begin position="238"/>
        <end position="256"/>
    </location>
</feature>
<dbReference type="Proteomes" id="UP000078287">
    <property type="component" value="Unassembled WGS sequence"/>
</dbReference>
<keyword evidence="8" id="KW-1185">Reference proteome</keyword>
<keyword evidence="2" id="KW-1003">Cell membrane</keyword>
<dbReference type="STRING" id="1707952.A6A03_16015"/>
<dbReference type="GO" id="GO:0006824">
    <property type="term" value="P:cobalt ion transport"/>
    <property type="evidence" value="ECO:0007669"/>
    <property type="project" value="InterPro"/>
</dbReference>
<dbReference type="EMBL" id="LWQS01000062">
    <property type="protein sequence ID" value="OAN44884.1"/>
    <property type="molecule type" value="Genomic_DNA"/>
</dbReference>
<dbReference type="OrthoDB" id="8585740at2"/>
<sequence>MADTATAEPTAADDGRVKTWLALGFIFTLAWLPAGAWDALIMAALALWFVIGWKRIGLWMIWRRSLIAWPFALAALTLAIARPGAPVFQFTIGGQAITATDAGMVAAATVMAKSWLSVQAMLTLIATTHFSELLTALAALRLPPVLILILGMAYRYLFILQEEALRMLRARDSRSASIPGQPAGRNLFWRATITGRMVGTLFIRAYERSERIYAAMLARGYDGRPVTATQPPLRPTDYFALIGGGIVCVSLIVIAYI</sequence>
<keyword evidence="3 6" id="KW-0812">Transmembrane</keyword>
<feature type="transmembrane region" description="Helical" evidence="6">
    <location>
        <begin position="61"/>
        <end position="81"/>
    </location>
</feature>
<evidence type="ECO:0000256" key="3">
    <source>
        <dbReference type="ARBA" id="ARBA00022692"/>
    </source>
</evidence>
<dbReference type="CDD" id="cd16914">
    <property type="entry name" value="EcfT"/>
    <property type="match status" value="1"/>
</dbReference>
<keyword evidence="5 6" id="KW-0472">Membrane</keyword>
<accession>A0A178MAI3</accession>
<dbReference type="RefSeq" id="WP_066788852.1">
    <property type="nucleotide sequence ID" value="NZ_LWQS01000062.1"/>
</dbReference>
<evidence type="ECO:0000256" key="1">
    <source>
        <dbReference type="ARBA" id="ARBA00004651"/>
    </source>
</evidence>
<comment type="subcellular location">
    <subcellularLocation>
        <location evidence="1">Cell membrane</location>
        <topology evidence="1">Multi-pass membrane protein</topology>
    </subcellularLocation>
</comment>
<comment type="caution">
    <text evidence="7">The sequence shown here is derived from an EMBL/GenBank/DDBJ whole genome shotgun (WGS) entry which is preliminary data.</text>
</comment>
<gene>
    <name evidence="7" type="ORF">A6A03_16015</name>
</gene>
<dbReference type="PANTHER" id="PTHR34857">
    <property type="entry name" value="SLL0384 PROTEIN"/>
    <property type="match status" value="1"/>
</dbReference>
<name>A0A178MAI3_9CHLR</name>
<dbReference type="PANTHER" id="PTHR34857:SF2">
    <property type="entry name" value="SLL0384 PROTEIN"/>
    <property type="match status" value="1"/>
</dbReference>
<dbReference type="InterPro" id="IPR003339">
    <property type="entry name" value="ABC/ECF_trnsptr_transmembrane"/>
</dbReference>
<dbReference type="NCBIfam" id="TIGR02454">
    <property type="entry name" value="ECF_T_CbiQ"/>
    <property type="match status" value="1"/>
</dbReference>
<evidence type="ECO:0000256" key="6">
    <source>
        <dbReference type="SAM" id="Phobius"/>
    </source>
</evidence>
<evidence type="ECO:0000313" key="7">
    <source>
        <dbReference type="EMBL" id="OAN44884.1"/>
    </source>
</evidence>
<protein>
    <submittedName>
        <fullName evidence="7">Cobalt ABC transporter permease</fullName>
    </submittedName>
</protein>
<keyword evidence="4 6" id="KW-1133">Transmembrane helix</keyword>
<dbReference type="AlphaFoldDB" id="A0A178MAI3"/>
<dbReference type="GO" id="GO:0043190">
    <property type="term" value="C:ATP-binding cassette (ABC) transporter complex"/>
    <property type="evidence" value="ECO:0007669"/>
    <property type="project" value="InterPro"/>
</dbReference>
<dbReference type="InterPro" id="IPR051611">
    <property type="entry name" value="ECF_transporter_component"/>
</dbReference>
<evidence type="ECO:0000256" key="4">
    <source>
        <dbReference type="ARBA" id="ARBA00022989"/>
    </source>
</evidence>
<reference evidence="7 8" key="1">
    <citation type="submission" date="2016-04" db="EMBL/GenBank/DDBJ databases">
        <title>Chloroflexus islandicus sp. nov., a thermophilic filamentous anoxygenic phototrophic bacterium from geyser Strokkur (Iceland).</title>
        <authorList>
            <person name="Gaisin V.A."/>
            <person name="Kalashnikov A.M."/>
            <person name="Sukhacheva M.V."/>
            <person name="Grouzdev D.S."/>
            <person name="Ivanov T.M."/>
            <person name="Kuznetsov B."/>
            <person name="Gorlenko V.M."/>
        </authorList>
    </citation>
    <scope>NUCLEOTIDE SEQUENCE [LARGE SCALE GENOMIC DNA]</scope>
    <source>
        <strain evidence="8">isl-2</strain>
    </source>
</reference>
<dbReference type="InterPro" id="IPR012809">
    <property type="entry name" value="ECF_CbiQ"/>
</dbReference>
<evidence type="ECO:0000313" key="8">
    <source>
        <dbReference type="Proteomes" id="UP000078287"/>
    </source>
</evidence>
<feature type="transmembrane region" description="Helical" evidence="6">
    <location>
        <begin position="20"/>
        <end position="49"/>
    </location>
</feature>
<feature type="transmembrane region" description="Helical" evidence="6">
    <location>
        <begin position="133"/>
        <end position="157"/>
    </location>
</feature>
<evidence type="ECO:0000256" key="2">
    <source>
        <dbReference type="ARBA" id="ARBA00022475"/>
    </source>
</evidence>
<proteinExistence type="predicted"/>
<evidence type="ECO:0000256" key="5">
    <source>
        <dbReference type="ARBA" id="ARBA00023136"/>
    </source>
</evidence>
<dbReference type="Pfam" id="PF02361">
    <property type="entry name" value="CbiQ"/>
    <property type="match status" value="1"/>
</dbReference>
<organism evidence="7 8">
    <name type="scientific">Chloroflexus islandicus</name>
    <dbReference type="NCBI Taxonomy" id="1707952"/>
    <lineage>
        <taxon>Bacteria</taxon>
        <taxon>Bacillati</taxon>
        <taxon>Chloroflexota</taxon>
        <taxon>Chloroflexia</taxon>
        <taxon>Chloroflexales</taxon>
        <taxon>Chloroflexineae</taxon>
        <taxon>Chloroflexaceae</taxon>
        <taxon>Chloroflexus</taxon>
    </lineage>
</organism>